<keyword evidence="2" id="KW-0238">DNA-binding</keyword>
<accession>A0A327YH59</accession>
<dbReference type="RefSeq" id="WP_170134532.1">
    <property type="nucleotide sequence ID" value="NZ_LIQE01000005.1"/>
</dbReference>
<dbReference type="Gene3D" id="1.10.150.690">
    <property type="entry name" value="DUF2063"/>
    <property type="match status" value="1"/>
</dbReference>
<evidence type="ECO:0000313" key="2">
    <source>
        <dbReference type="EMBL" id="RAK19642.1"/>
    </source>
</evidence>
<name>A0A327YH59_9RHOB</name>
<dbReference type="Proteomes" id="UP000249165">
    <property type="component" value="Unassembled WGS sequence"/>
</dbReference>
<dbReference type="Pfam" id="PF09836">
    <property type="entry name" value="DUF2063"/>
    <property type="match status" value="1"/>
</dbReference>
<organism evidence="2 3">
    <name type="scientific">Salipiger aestuarii</name>
    <dbReference type="NCBI Taxonomy" id="568098"/>
    <lineage>
        <taxon>Bacteria</taxon>
        <taxon>Pseudomonadati</taxon>
        <taxon>Pseudomonadota</taxon>
        <taxon>Alphaproteobacteria</taxon>
        <taxon>Rhodobacterales</taxon>
        <taxon>Roseobacteraceae</taxon>
        <taxon>Salipiger</taxon>
    </lineage>
</organism>
<proteinExistence type="predicted"/>
<dbReference type="EMBL" id="QLMG01000008">
    <property type="protein sequence ID" value="RAK19642.1"/>
    <property type="molecule type" value="Genomic_DNA"/>
</dbReference>
<protein>
    <submittedName>
        <fullName evidence="2">Putative DNA-binding protein</fullName>
    </submittedName>
</protein>
<dbReference type="AlphaFoldDB" id="A0A327YH59"/>
<reference evidence="2 3" key="1">
    <citation type="submission" date="2018-06" db="EMBL/GenBank/DDBJ databases">
        <title>Genomic Encyclopedia of Archaeal and Bacterial Type Strains, Phase II (KMG-II): from individual species to whole genera.</title>
        <authorList>
            <person name="Goeker M."/>
        </authorList>
    </citation>
    <scope>NUCLEOTIDE SEQUENCE [LARGE SCALE GENOMIC DNA]</scope>
    <source>
        <strain evidence="2 3">DSM 22011</strain>
    </source>
</reference>
<evidence type="ECO:0000259" key="1">
    <source>
        <dbReference type="Pfam" id="PF09836"/>
    </source>
</evidence>
<sequence length="226" mass="23588">MTQHGFVAALLSDAAPPVGAARFEVYRNSVTAALSATLAEAFPAVAKLVGRRFFDAMARDFLRAHPPRHPVMALYGDALPGWLKGFAPAAALPYLPEVAAIEQAWRVSCHAADAPPLDVTRLATDPDALTLAPHPSVRSLTTRWPALSIWARNTDRPELANAPAGEVLICRPALSVQARPAPAGTGATLAALAQGHPLGAALPDGAPHAEILACLFSAGALIERTP</sequence>
<feature type="domain" description="Putative DNA-binding" evidence="1">
    <location>
        <begin position="2"/>
        <end position="83"/>
    </location>
</feature>
<keyword evidence="3" id="KW-1185">Reference proteome</keyword>
<gene>
    <name evidence="2" type="ORF">ATI53_100824</name>
</gene>
<dbReference type="InterPro" id="IPR044922">
    <property type="entry name" value="DUF2063_N_sf"/>
</dbReference>
<comment type="caution">
    <text evidence="2">The sequence shown here is derived from an EMBL/GenBank/DDBJ whole genome shotgun (WGS) entry which is preliminary data.</text>
</comment>
<dbReference type="InterPro" id="IPR018640">
    <property type="entry name" value="DUF2063"/>
</dbReference>
<dbReference type="GO" id="GO:0003677">
    <property type="term" value="F:DNA binding"/>
    <property type="evidence" value="ECO:0007669"/>
    <property type="project" value="UniProtKB-KW"/>
</dbReference>
<evidence type="ECO:0000313" key="3">
    <source>
        <dbReference type="Proteomes" id="UP000249165"/>
    </source>
</evidence>